<dbReference type="PIRSF" id="PIRSF005096">
    <property type="entry name" value="GALM"/>
    <property type="match status" value="1"/>
</dbReference>
<dbReference type="PANTHER" id="PTHR10091">
    <property type="entry name" value="ALDOSE-1-EPIMERASE"/>
    <property type="match status" value="1"/>
</dbReference>
<dbReference type="SUPFAM" id="SSF74650">
    <property type="entry name" value="Galactose mutarotase-like"/>
    <property type="match status" value="1"/>
</dbReference>
<dbReference type="Proteomes" id="UP000186309">
    <property type="component" value="Chromosome"/>
</dbReference>
<comment type="similarity">
    <text evidence="3 9">Belongs to the aldose epimerase family.</text>
</comment>
<feature type="active site" description="Proton acceptor" evidence="10">
    <location>
        <position position="311"/>
    </location>
</feature>
<keyword evidence="5" id="KW-0963">Cytoplasm</keyword>
<dbReference type="EMBL" id="CP019082">
    <property type="protein sequence ID" value="APW62850.1"/>
    <property type="molecule type" value="Genomic_DNA"/>
</dbReference>
<evidence type="ECO:0000313" key="14">
    <source>
        <dbReference type="Proteomes" id="UP000186309"/>
    </source>
</evidence>
<keyword evidence="8 9" id="KW-0119">Carbohydrate metabolism</keyword>
<keyword evidence="14" id="KW-1185">Reference proteome</keyword>
<dbReference type="CDD" id="cd09019">
    <property type="entry name" value="galactose_mutarotase_like"/>
    <property type="match status" value="1"/>
</dbReference>
<proteinExistence type="inferred from homology"/>
<dbReference type="InterPro" id="IPR011013">
    <property type="entry name" value="Gal_mutarotase_sf_dom"/>
</dbReference>
<dbReference type="NCBIfam" id="NF008277">
    <property type="entry name" value="PRK11055.1"/>
    <property type="match status" value="1"/>
</dbReference>
<feature type="binding site" evidence="12">
    <location>
        <begin position="177"/>
        <end position="179"/>
    </location>
    <ligand>
        <name>beta-D-galactose</name>
        <dbReference type="ChEBI" id="CHEBI:27667"/>
    </ligand>
</feature>
<sequence>MSKVAFGKTPDGKTVDLYVLQNGRITVKISTYGAIITSIEVPDRDGKLDDVVLGFDDLTGYLGKHPYFGATVGRVANRVAKGKFTLNGHEYTLATNNGPNTLHGGLKGFDKVVWKAEELESGDGPSVRLSYTSPDGEEGYPGNLSVSILFTVTADDKLKIEYTAETDKATPVNLSNHSYFNLGGKNSDTIRDHEITLNADRYTPVDDTLIPTGEIAPVADTPYDLRKPTVIGARIDRLQNEPRGFDHNFVLNNPDGKLTLAAHVYDPKSGRVLEVSTTEPGVQFYTGNFLDGTDKGKGGVAYKQHQAICLETQHFPDSINHPSFPNTVLEPGKKYSQTTVYTFSTR</sequence>
<evidence type="ECO:0000256" key="11">
    <source>
        <dbReference type="PIRSR" id="PIRSR005096-2"/>
    </source>
</evidence>
<gene>
    <name evidence="13" type="primary">mro</name>
    <name evidence="13" type="ORF">BSF38_04405</name>
</gene>
<evidence type="ECO:0000256" key="12">
    <source>
        <dbReference type="PIRSR" id="PIRSR005096-3"/>
    </source>
</evidence>
<evidence type="ECO:0000256" key="7">
    <source>
        <dbReference type="ARBA" id="ARBA00023235"/>
    </source>
</evidence>
<dbReference type="UniPathway" id="UPA00242"/>
<evidence type="ECO:0000256" key="4">
    <source>
        <dbReference type="ARBA" id="ARBA00011245"/>
    </source>
</evidence>
<evidence type="ECO:0000256" key="9">
    <source>
        <dbReference type="PIRNR" id="PIRNR005096"/>
    </source>
</evidence>
<evidence type="ECO:0000313" key="13">
    <source>
        <dbReference type="EMBL" id="APW62850.1"/>
    </source>
</evidence>
<evidence type="ECO:0000256" key="8">
    <source>
        <dbReference type="ARBA" id="ARBA00023277"/>
    </source>
</evidence>
<dbReference type="Pfam" id="PF01263">
    <property type="entry name" value="Aldose_epim"/>
    <property type="match status" value="1"/>
</dbReference>
<dbReference type="EC" id="5.1.3.3" evidence="9"/>
<dbReference type="KEGG" id="pbor:BSF38_04405"/>
<feature type="active site" description="Proton donor" evidence="10">
    <location>
        <position position="177"/>
    </location>
</feature>
<evidence type="ECO:0000256" key="3">
    <source>
        <dbReference type="ARBA" id="ARBA00006206"/>
    </source>
</evidence>
<dbReference type="GO" id="GO:0006006">
    <property type="term" value="P:glucose metabolic process"/>
    <property type="evidence" value="ECO:0007669"/>
    <property type="project" value="TreeGrafter"/>
</dbReference>
<reference evidence="14" key="1">
    <citation type="submission" date="2016-12" db="EMBL/GenBank/DDBJ databases">
        <title>Comparative genomics of four Isosphaeraceae planctomycetes: a common pool of plasmids and glycoside hydrolase genes.</title>
        <authorList>
            <person name="Ivanova A."/>
        </authorList>
    </citation>
    <scope>NUCLEOTIDE SEQUENCE [LARGE SCALE GENOMIC DNA]</scope>
    <source>
        <strain evidence="14">PX4</strain>
    </source>
</reference>
<keyword evidence="6" id="KW-0597">Phosphoprotein</keyword>
<evidence type="ECO:0000256" key="2">
    <source>
        <dbReference type="ARBA" id="ARBA00005028"/>
    </source>
</evidence>
<dbReference type="GO" id="GO:0030246">
    <property type="term" value="F:carbohydrate binding"/>
    <property type="evidence" value="ECO:0007669"/>
    <property type="project" value="InterPro"/>
</dbReference>
<evidence type="ECO:0000256" key="1">
    <source>
        <dbReference type="ARBA" id="ARBA00004496"/>
    </source>
</evidence>
<comment type="subcellular location">
    <subcellularLocation>
        <location evidence="1">Cytoplasm</location>
    </subcellularLocation>
</comment>
<keyword evidence="7 9" id="KW-0413">Isomerase</keyword>
<comment type="catalytic activity">
    <reaction evidence="9">
        <text>alpha-D-glucose = beta-D-glucose</text>
        <dbReference type="Rhea" id="RHEA:10264"/>
        <dbReference type="ChEBI" id="CHEBI:15903"/>
        <dbReference type="ChEBI" id="CHEBI:17925"/>
        <dbReference type="EC" id="5.1.3.3"/>
    </reaction>
</comment>
<evidence type="ECO:0000256" key="5">
    <source>
        <dbReference type="ARBA" id="ARBA00022490"/>
    </source>
</evidence>
<dbReference type="GO" id="GO:0033499">
    <property type="term" value="P:galactose catabolic process via UDP-galactose, Leloir pathway"/>
    <property type="evidence" value="ECO:0007669"/>
    <property type="project" value="TreeGrafter"/>
</dbReference>
<dbReference type="InterPro" id="IPR015443">
    <property type="entry name" value="Aldose_1-epimerase"/>
</dbReference>
<evidence type="ECO:0000256" key="10">
    <source>
        <dbReference type="PIRSR" id="PIRSR005096-1"/>
    </source>
</evidence>
<evidence type="ECO:0000256" key="6">
    <source>
        <dbReference type="ARBA" id="ARBA00022553"/>
    </source>
</evidence>
<feature type="binding site" evidence="11">
    <location>
        <position position="246"/>
    </location>
    <ligand>
        <name>beta-D-galactose</name>
        <dbReference type="ChEBI" id="CHEBI:27667"/>
    </ligand>
</feature>
<accession>A0A1U7CV78</accession>
<feature type="binding site" evidence="12">
    <location>
        <begin position="77"/>
        <end position="78"/>
    </location>
    <ligand>
        <name>beta-D-galactose</name>
        <dbReference type="ChEBI" id="CHEBI:27667"/>
    </ligand>
</feature>
<dbReference type="FunFam" id="2.70.98.10:FF:000003">
    <property type="entry name" value="Aldose 1-epimerase"/>
    <property type="match status" value="1"/>
</dbReference>
<organism evidence="13 14">
    <name type="scientific">Paludisphaera borealis</name>
    <dbReference type="NCBI Taxonomy" id="1387353"/>
    <lineage>
        <taxon>Bacteria</taxon>
        <taxon>Pseudomonadati</taxon>
        <taxon>Planctomycetota</taxon>
        <taxon>Planctomycetia</taxon>
        <taxon>Isosphaerales</taxon>
        <taxon>Isosphaeraceae</taxon>
        <taxon>Paludisphaera</taxon>
    </lineage>
</organism>
<dbReference type="AlphaFoldDB" id="A0A1U7CV78"/>
<protein>
    <recommendedName>
        <fullName evidence="9">Aldose 1-epimerase</fullName>
        <ecNumber evidence="9">5.1.3.3</ecNumber>
    </recommendedName>
</protein>
<comment type="pathway">
    <text evidence="2 9">Carbohydrate metabolism; hexose metabolism.</text>
</comment>
<dbReference type="GO" id="GO:0005737">
    <property type="term" value="C:cytoplasm"/>
    <property type="evidence" value="ECO:0007669"/>
    <property type="project" value="UniProtKB-SubCell"/>
</dbReference>
<dbReference type="STRING" id="1387353.BSF38_04405"/>
<dbReference type="Gene3D" id="2.70.98.10">
    <property type="match status" value="1"/>
</dbReference>
<dbReference type="InterPro" id="IPR008183">
    <property type="entry name" value="Aldose_1/G6P_1-epimerase"/>
</dbReference>
<dbReference type="GO" id="GO:0004034">
    <property type="term" value="F:aldose 1-epimerase activity"/>
    <property type="evidence" value="ECO:0007669"/>
    <property type="project" value="UniProtKB-EC"/>
</dbReference>
<dbReference type="InterPro" id="IPR014718">
    <property type="entry name" value="GH-type_carb-bd"/>
</dbReference>
<name>A0A1U7CV78_9BACT</name>
<dbReference type="InterPro" id="IPR047215">
    <property type="entry name" value="Galactose_mutarotase-like"/>
</dbReference>
<comment type="subunit">
    <text evidence="4">Monomer.</text>
</comment>
<dbReference type="PANTHER" id="PTHR10091:SF0">
    <property type="entry name" value="GALACTOSE MUTAROTASE"/>
    <property type="match status" value="1"/>
</dbReference>